<feature type="region of interest" description="Disordered" evidence="1">
    <location>
        <begin position="1"/>
        <end position="40"/>
    </location>
</feature>
<dbReference type="Proteomes" id="UP000465220">
    <property type="component" value="Unassembled WGS sequence"/>
</dbReference>
<gene>
    <name evidence="2" type="ORF">IFM60648_03068</name>
</gene>
<protein>
    <submittedName>
        <fullName evidence="2">Uncharacterized protein</fullName>
    </submittedName>
</protein>
<dbReference type="EMBL" id="BLKI01000013">
    <property type="protein sequence ID" value="GFF70047.1"/>
    <property type="molecule type" value="Genomic_DNA"/>
</dbReference>
<proteinExistence type="predicted"/>
<keyword evidence="3" id="KW-1185">Reference proteome</keyword>
<name>A0ABQ0ZZM7_ASPLE</name>
<feature type="compositionally biased region" description="Basic and acidic residues" evidence="1">
    <location>
        <begin position="11"/>
        <end position="20"/>
    </location>
</feature>
<evidence type="ECO:0000256" key="1">
    <source>
        <dbReference type="SAM" id="MobiDB-lite"/>
    </source>
</evidence>
<comment type="caution">
    <text evidence="2">The sequence shown here is derived from an EMBL/GenBank/DDBJ whole genome shotgun (WGS) entry which is preliminary data.</text>
</comment>
<accession>A0ABQ0ZZM7</accession>
<reference evidence="2 3" key="1">
    <citation type="submission" date="2020-01" db="EMBL/GenBank/DDBJ databases">
        <title>Draft genome sequence of Aspergillus lentulus IFM 60648.</title>
        <authorList>
            <person name="Takahashi H."/>
            <person name="Yaguchi T."/>
        </authorList>
    </citation>
    <scope>NUCLEOTIDE SEQUENCE [LARGE SCALE GENOMIC DNA]</scope>
    <source>
        <strain evidence="2 3">IFM 60648</strain>
    </source>
</reference>
<organism evidence="2 3">
    <name type="scientific">Aspergillus lentulus</name>
    <dbReference type="NCBI Taxonomy" id="293939"/>
    <lineage>
        <taxon>Eukaryota</taxon>
        <taxon>Fungi</taxon>
        <taxon>Dikarya</taxon>
        <taxon>Ascomycota</taxon>
        <taxon>Pezizomycotina</taxon>
        <taxon>Eurotiomycetes</taxon>
        <taxon>Eurotiomycetidae</taxon>
        <taxon>Eurotiales</taxon>
        <taxon>Aspergillaceae</taxon>
        <taxon>Aspergillus</taxon>
        <taxon>Aspergillus subgen. Fumigati</taxon>
    </lineage>
</organism>
<sequence>MTHTNLQEQYGKGKAERTHAEAVNASEEAPVSVPPCNDSEKSEAKLVTELDVGYSDIGDKNNLFQDPFGTGDNRGEVETEPIVKIRSSGRMTGFGACE</sequence>
<evidence type="ECO:0000313" key="3">
    <source>
        <dbReference type="Proteomes" id="UP000465220"/>
    </source>
</evidence>
<evidence type="ECO:0000313" key="2">
    <source>
        <dbReference type="EMBL" id="GFF70047.1"/>
    </source>
</evidence>